<dbReference type="PANTHER" id="PTHR36849">
    <property type="entry name" value="CYTOPLASMIC PROTEIN-RELATED"/>
    <property type="match status" value="1"/>
</dbReference>
<evidence type="ECO:0000313" key="2">
    <source>
        <dbReference type="Proteomes" id="UP000216779"/>
    </source>
</evidence>
<dbReference type="PANTHER" id="PTHR36849:SF1">
    <property type="entry name" value="CYTOPLASMIC PROTEIN"/>
    <property type="match status" value="1"/>
</dbReference>
<evidence type="ECO:0000313" key="1">
    <source>
        <dbReference type="EMBL" id="OYV82912.1"/>
    </source>
</evidence>
<protein>
    <recommendedName>
        <fullName evidence="3">Uroporphyrin-III C-methyltransferase</fullName>
    </recommendedName>
</protein>
<gene>
    <name evidence="1" type="ORF">B7Z70_00255</name>
</gene>
<evidence type="ECO:0008006" key="3">
    <source>
        <dbReference type="Google" id="ProtNLM"/>
    </source>
</evidence>
<dbReference type="AlphaFoldDB" id="A0A257TBU6"/>
<dbReference type="EMBL" id="NCBC01000003">
    <property type="protein sequence ID" value="OYV82912.1"/>
    <property type="molecule type" value="Genomic_DNA"/>
</dbReference>
<comment type="caution">
    <text evidence="1">The sequence shown here is derived from an EMBL/GenBank/DDBJ whole genome shotgun (WGS) entry which is preliminary data.</text>
</comment>
<name>A0A257TBU6_9PROT</name>
<dbReference type="Proteomes" id="UP000216779">
    <property type="component" value="Unassembled WGS sequence"/>
</dbReference>
<dbReference type="Pfam" id="PF22752">
    <property type="entry name" value="DUF488-N3i"/>
    <property type="match status" value="1"/>
</dbReference>
<dbReference type="InterPro" id="IPR052552">
    <property type="entry name" value="YeaO-like"/>
</dbReference>
<reference evidence="1 2" key="1">
    <citation type="submission" date="2017-03" db="EMBL/GenBank/DDBJ databases">
        <title>Lifting the veil on microbial sulfur biogeochemistry in mining wastewaters.</title>
        <authorList>
            <person name="Kantor R.S."/>
            <person name="Colenbrander Nelson T."/>
            <person name="Marshall S."/>
            <person name="Bennett D."/>
            <person name="Apte S."/>
            <person name="Camacho D."/>
            <person name="Thomas B.C."/>
            <person name="Warren L.A."/>
            <person name="Banfield J.F."/>
        </authorList>
    </citation>
    <scope>NUCLEOTIDE SEQUENCE [LARGE SCALE GENOMIC DNA]</scope>
    <source>
        <strain evidence="1">21-59-9</strain>
    </source>
</reference>
<proteinExistence type="predicted"/>
<organism evidence="1 2">
    <name type="scientific">Acidithiobacillus ferrivorans</name>
    <dbReference type="NCBI Taxonomy" id="160808"/>
    <lineage>
        <taxon>Bacteria</taxon>
        <taxon>Pseudomonadati</taxon>
        <taxon>Pseudomonadota</taxon>
        <taxon>Acidithiobacillia</taxon>
        <taxon>Acidithiobacillales</taxon>
        <taxon>Acidithiobacillaceae</taxon>
        <taxon>Acidithiobacillus</taxon>
    </lineage>
</organism>
<sequence length="139" mass="15876">MTSDRSQRIEITTWRVCIEITTWRVYVRPLPMGYHVLAERLWPRGVRKADLSLDAWPKDLTPSTALRQWFAHDPERWNEFRSRYLAELATRKEAALTLLAEAAGAPVILLYAAHDQEHNGALVLRDFLRAFAGSDSGSA</sequence>
<accession>A0A257TBU6</accession>